<dbReference type="PANTHER" id="PTHR15407:SF28">
    <property type="entry name" value="RIBITOL-5-PHOSPHATE TRANSFERASE FKTN"/>
    <property type="match status" value="1"/>
</dbReference>
<protein>
    <submittedName>
        <fullName evidence="5">Uncharacterized protein</fullName>
    </submittedName>
</protein>
<keyword evidence="4" id="KW-0472">Membrane</keyword>
<evidence type="ECO:0000313" key="5">
    <source>
        <dbReference type="EMBL" id="CAD7629234.1"/>
    </source>
</evidence>
<proteinExistence type="predicted"/>
<keyword evidence="6" id="KW-1185">Reference proteome</keyword>
<keyword evidence="3" id="KW-1133">Transmembrane helix</keyword>
<evidence type="ECO:0000256" key="2">
    <source>
        <dbReference type="ARBA" id="ARBA00022692"/>
    </source>
</evidence>
<evidence type="ECO:0000256" key="1">
    <source>
        <dbReference type="ARBA" id="ARBA00004167"/>
    </source>
</evidence>
<reference evidence="5" key="1">
    <citation type="submission" date="2020-11" db="EMBL/GenBank/DDBJ databases">
        <authorList>
            <person name="Tran Van P."/>
        </authorList>
    </citation>
    <scope>NUCLEOTIDE SEQUENCE</scope>
</reference>
<dbReference type="EMBL" id="CAJPIZ010006608">
    <property type="protein sequence ID" value="CAG2109664.1"/>
    <property type="molecule type" value="Genomic_DNA"/>
</dbReference>
<dbReference type="InterPro" id="IPR009644">
    <property type="entry name" value="FKTN/MNN4/W02B3.4-1"/>
</dbReference>
<organism evidence="5">
    <name type="scientific">Medioppia subpectinata</name>
    <dbReference type="NCBI Taxonomy" id="1979941"/>
    <lineage>
        <taxon>Eukaryota</taxon>
        <taxon>Metazoa</taxon>
        <taxon>Ecdysozoa</taxon>
        <taxon>Arthropoda</taxon>
        <taxon>Chelicerata</taxon>
        <taxon>Arachnida</taxon>
        <taxon>Acari</taxon>
        <taxon>Acariformes</taxon>
        <taxon>Sarcoptiformes</taxon>
        <taxon>Oribatida</taxon>
        <taxon>Brachypylina</taxon>
        <taxon>Oppioidea</taxon>
        <taxon>Oppiidae</taxon>
        <taxon>Medioppia</taxon>
    </lineage>
</organism>
<accession>A0A7R9Q2Q2</accession>
<dbReference type="EMBL" id="OC861183">
    <property type="protein sequence ID" value="CAD7629234.1"/>
    <property type="molecule type" value="Genomic_DNA"/>
</dbReference>
<dbReference type="GO" id="GO:0016020">
    <property type="term" value="C:membrane"/>
    <property type="evidence" value="ECO:0007669"/>
    <property type="project" value="UniProtKB-SubCell"/>
</dbReference>
<dbReference type="PANTHER" id="PTHR15407">
    <property type="entry name" value="FUKUTIN-RELATED"/>
    <property type="match status" value="1"/>
</dbReference>
<evidence type="ECO:0000256" key="3">
    <source>
        <dbReference type="ARBA" id="ARBA00022989"/>
    </source>
</evidence>
<evidence type="ECO:0000313" key="6">
    <source>
        <dbReference type="Proteomes" id="UP000759131"/>
    </source>
</evidence>
<dbReference type="OrthoDB" id="6516145at2759"/>
<gene>
    <name evidence="5" type="ORF">OSB1V03_LOCUS9651</name>
</gene>
<dbReference type="Proteomes" id="UP000759131">
    <property type="component" value="Unassembled WGS sequence"/>
</dbReference>
<sequence length="401" mass="46701">MKHFHKYHFTETKVELNASIITTFSANVMQFIKTINELKLDVFLIDPIILYKMLDHQNRQLLANRDLLPDSLFEDLNTRKQYCQAFGIFTFNFKGDVKELSQVLTDLKFEFHIIDGLDGSQLFHKRHDFLWIGSIPALQEKSHHKLMPKDVHYGQHESAFDFGTLLGWYRQCGVIPYTSDVDTGTWAAFASDQLIDAFIHNDVNLKLSYIYGFIENGLQFALFTEHDFRLDLFFTYKEGPNLTYTGHVTADNAYFRYIYPYFTLCSAELVGVKVLVPCNPVDVISAEYGLQWHLPQTNWSWLESPYNMGPRLNWTNKFQPSYKVLLWDIAIEWRKDIRRLIGRLLNISRRLKIADNAYLVGMTRTLCAPNNCRIDPNKCCEVHSFTTVVCTMTSVIVVHFL</sequence>
<evidence type="ECO:0000256" key="4">
    <source>
        <dbReference type="ARBA" id="ARBA00023136"/>
    </source>
</evidence>
<name>A0A7R9Q2Q2_9ACAR</name>
<dbReference type="AlphaFoldDB" id="A0A7R9Q2Q2"/>
<keyword evidence="2" id="KW-0812">Transmembrane</keyword>
<comment type="subcellular location">
    <subcellularLocation>
        <location evidence="1">Membrane</location>
        <topology evidence="1">Single-pass membrane protein</topology>
    </subcellularLocation>
</comment>